<protein>
    <recommendedName>
        <fullName evidence="2">Disease resistance protein At4g27190-like leucine-rich repeats domain-containing protein</fullName>
    </recommendedName>
</protein>
<proteinExistence type="predicted"/>
<dbReference type="Gene3D" id="3.80.10.10">
    <property type="entry name" value="Ribonuclease Inhibitor"/>
    <property type="match status" value="1"/>
</dbReference>
<dbReference type="PANTHER" id="PTHR33463:SF187">
    <property type="entry name" value="AND NB-ARC DOMAIN DISEASE RESISTANCE PROTEIN, PUTATIVE-RELATED"/>
    <property type="match status" value="1"/>
</dbReference>
<reference evidence="4" key="1">
    <citation type="submission" date="2024-07" db="EMBL/GenBank/DDBJ databases">
        <title>Two chromosome-level genome assemblies of Korean endemic species Abeliophyllum distichum and Forsythia ovata (Oleaceae).</title>
        <authorList>
            <person name="Jang H."/>
        </authorList>
    </citation>
    <scope>NUCLEOTIDE SEQUENCE [LARGE SCALE GENOMIC DNA]</scope>
</reference>
<evidence type="ECO:0000256" key="1">
    <source>
        <dbReference type="ARBA" id="ARBA00022821"/>
    </source>
</evidence>
<evidence type="ECO:0000313" key="3">
    <source>
        <dbReference type="EMBL" id="KAL2506349.1"/>
    </source>
</evidence>
<organism evidence="3 4">
    <name type="scientific">Abeliophyllum distichum</name>
    <dbReference type="NCBI Taxonomy" id="126358"/>
    <lineage>
        <taxon>Eukaryota</taxon>
        <taxon>Viridiplantae</taxon>
        <taxon>Streptophyta</taxon>
        <taxon>Embryophyta</taxon>
        <taxon>Tracheophyta</taxon>
        <taxon>Spermatophyta</taxon>
        <taxon>Magnoliopsida</taxon>
        <taxon>eudicotyledons</taxon>
        <taxon>Gunneridae</taxon>
        <taxon>Pentapetalae</taxon>
        <taxon>asterids</taxon>
        <taxon>lamiids</taxon>
        <taxon>Lamiales</taxon>
        <taxon>Oleaceae</taxon>
        <taxon>Forsythieae</taxon>
        <taxon>Abeliophyllum</taxon>
    </lineage>
</organism>
<dbReference type="Pfam" id="PF23247">
    <property type="entry name" value="LRR_RPS2"/>
    <property type="match status" value="1"/>
</dbReference>
<sequence length="110" mass="12420">MLNIYDCGKMKMLLPWSLVQNLLSLQKLDVSNFDEMEEKIGDHGRDPTAKSSDNVTLPKLKDFSLKNLSKLKIICKWTMICDSIESISILNCTVLKKFPLHLDGQPPAPS</sequence>
<dbReference type="PANTHER" id="PTHR33463">
    <property type="entry name" value="NB-ARC DOMAIN-CONTAINING PROTEIN-RELATED"/>
    <property type="match status" value="1"/>
</dbReference>
<feature type="domain" description="Disease resistance protein At4g27190-like leucine-rich repeats" evidence="2">
    <location>
        <begin position="2"/>
        <end position="97"/>
    </location>
</feature>
<dbReference type="InterPro" id="IPR032675">
    <property type="entry name" value="LRR_dom_sf"/>
</dbReference>
<name>A0ABD1T0V8_9LAMI</name>
<keyword evidence="4" id="KW-1185">Reference proteome</keyword>
<dbReference type="AlphaFoldDB" id="A0ABD1T0V8"/>
<dbReference type="Proteomes" id="UP001604336">
    <property type="component" value="Unassembled WGS sequence"/>
</dbReference>
<keyword evidence="1" id="KW-0611">Plant defense</keyword>
<gene>
    <name evidence="3" type="ORF">Adt_21970</name>
</gene>
<evidence type="ECO:0000259" key="2">
    <source>
        <dbReference type="Pfam" id="PF23247"/>
    </source>
</evidence>
<dbReference type="InterPro" id="IPR057135">
    <property type="entry name" value="At4g27190-like_LRR"/>
</dbReference>
<evidence type="ECO:0000313" key="4">
    <source>
        <dbReference type="Proteomes" id="UP001604336"/>
    </source>
</evidence>
<comment type="caution">
    <text evidence="3">The sequence shown here is derived from an EMBL/GenBank/DDBJ whole genome shotgun (WGS) entry which is preliminary data.</text>
</comment>
<dbReference type="InterPro" id="IPR050905">
    <property type="entry name" value="Plant_NBS-LRR"/>
</dbReference>
<dbReference type="EMBL" id="JBFOLK010000006">
    <property type="protein sequence ID" value="KAL2506349.1"/>
    <property type="molecule type" value="Genomic_DNA"/>
</dbReference>
<accession>A0ABD1T0V8</accession>